<dbReference type="GO" id="GO:0016491">
    <property type="term" value="F:oxidoreductase activity"/>
    <property type="evidence" value="ECO:0007669"/>
    <property type="project" value="UniProtKB-KW"/>
</dbReference>
<keyword evidence="4" id="KW-0479">Metal-binding</keyword>
<feature type="domain" description="Molybdopterin dinucleotide-binding" evidence="8">
    <location>
        <begin position="619"/>
        <end position="733"/>
    </location>
</feature>
<comment type="caution">
    <text evidence="10">The sequence shown here is derived from an EMBL/GenBank/DDBJ whole genome shotgun (WGS) entry which is preliminary data.</text>
</comment>
<dbReference type="PROSITE" id="PS00932">
    <property type="entry name" value="MOLYBDOPTERIN_PROK_3"/>
    <property type="match status" value="1"/>
</dbReference>
<sequence>MSKGRTLHSTHWGAFRGRFENGQLIMAPHTRDPDPSPLLENLKALRHRARVTRPMARKGWLQNGPGPDRRRGSDEFVPLSWDQALDLVAREVGRVAHEHGPQAVYGGSYGWASAGRFHHALSQVHRFLNVAIGGYVRSVNNYSAGAAQVVIPHVLGNFEQCTRKNVTWEQVAEHSEVVLAFGGLALKNSQVGQGGVSQHIERGCIRRAAERGCAFVGIGPQRSDMPEEARARWIAVRPGTDTALMLGMAHTLVAAGLHDQAFVNRHCTGWPEFQAYLLGLEDGIAKSAVWAADICDVPATTITELARSVMGKRCLVTVAHALQRAENGEQPVWMGAVLAALLGQYGLPGGGYNYALGTLAHYGRRTNKVSVGALPQGRNGVSAYIPVARIADMLLNPGQPFPYNGQTLAYPHIRLAYWAGGNPFHHHQDLARLTRAFATLDTFVVHESAWTATARHADLILPCTMSVEREDIGASGTDPLVVAMHRLAEPHGLARDDHDIFADLADRLGQRQPFTEGRSVRDWLAALYAPVIAGLDALGLPAPTFDEFWEQGELTLPQHADEGGVFSAFRRDPDRFPLATPSGKIHLASAAIASFGYASCPGIPAWIPPTEGPSAEYPLWLVANQPATRLHSQLDFGPYSQDAKRHGLEVCTISPAAAQARGIAEGDVVRLFNERGSCLASAQISPDIRADTLRLPTGAWYAPSIDGRGLPMCIHGNPNILTRDFGTSPLAQACTGQLSRVELERYDHPVPPHRAFDPPGP</sequence>
<evidence type="ECO:0000256" key="2">
    <source>
        <dbReference type="ARBA" id="ARBA00010312"/>
    </source>
</evidence>
<feature type="domain" description="Molybdopterin oxidoreductase N-terminal" evidence="9">
    <location>
        <begin position="8"/>
        <end position="45"/>
    </location>
</feature>
<dbReference type="PANTHER" id="PTHR43742:SF10">
    <property type="entry name" value="TRIMETHYLAMINE-N-OXIDE REDUCTASE 2"/>
    <property type="match status" value="1"/>
</dbReference>
<dbReference type="SUPFAM" id="SSF50692">
    <property type="entry name" value="ADC-like"/>
    <property type="match status" value="1"/>
</dbReference>
<dbReference type="RefSeq" id="WP_114472717.1">
    <property type="nucleotide sequence ID" value="NZ_QPJK01000020.1"/>
</dbReference>
<dbReference type="EMBL" id="QPJK01000020">
    <property type="protein sequence ID" value="RCW63198.1"/>
    <property type="molecule type" value="Genomic_DNA"/>
</dbReference>
<keyword evidence="3" id="KW-0500">Molybdenum</keyword>
<accession>A0A368X887</accession>
<dbReference type="PANTHER" id="PTHR43742">
    <property type="entry name" value="TRIMETHYLAMINE-N-OXIDE REDUCTASE"/>
    <property type="match status" value="1"/>
</dbReference>
<dbReference type="Gene3D" id="3.40.50.740">
    <property type="match status" value="1"/>
</dbReference>
<dbReference type="GO" id="GO:0009055">
    <property type="term" value="F:electron transfer activity"/>
    <property type="evidence" value="ECO:0007669"/>
    <property type="project" value="TreeGrafter"/>
</dbReference>
<keyword evidence="6" id="KW-0560">Oxidoreductase</keyword>
<dbReference type="InterPro" id="IPR006656">
    <property type="entry name" value="Mopterin_OxRdtase"/>
</dbReference>
<evidence type="ECO:0000256" key="3">
    <source>
        <dbReference type="ARBA" id="ARBA00022505"/>
    </source>
</evidence>
<dbReference type="Pfam" id="PF18364">
    <property type="entry name" value="Molybdopterin_N"/>
    <property type="match status" value="1"/>
</dbReference>
<dbReference type="GO" id="GO:0009061">
    <property type="term" value="P:anaerobic respiration"/>
    <property type="evidence" value="ECO:0007669"/>
    <property type="project" value="TreeGrafter"/>
</dbReference>
<comment type="cofactor">
    <cofactor evidence="1">
        <name>Mo-bis(molybdopterin guanine dinucleotide)</name>
        <dbReference type="ChEBI" id="CHEBI:60539"/>
    </cofactor>
</comment>
<dbReference type="InterPro" id="IPR006655">
    <property type="entry name" value="Mopterin_OxRdtase_prok_CS"/>
</dbReference>
<reference evidence="10 11" key="1">
    <citation type="submission" date="2018-07" db="EMBL/GenBank/DDBJ databases">
        <title>Genomic Encyclopedia of Type Strains, Phase IV (KMG-IV): sequencing the most valuable type-strain genomes for metagenomic binning, comparative biology and taxonomic classification.</title>
        <authorList>
            <person name="Goeker M."/>
        </authorList>
    </citation>
    <scope>NUCLEOTIDE SEQUENCE [LARGE SCALE GENOMIC DNA]</scope>
    <source>
        <strain evidence="10 11">DSM 21634</strain>
    </source>
</reference>
<dbReference type="InterPro" id="IPR009010">
    <property type="entry name" value="Asp_de-COase-like_dom_sf"/>
</dbReference>
<dbReference type="AlphaFoldDB" id="A0A368X887"/>
<evidence type="ECO:0000259" key="9">
    <source>
        <dbReference type="Pfam" id="PF18364"/>
    </source>
</evidence>
<evidence type="ECO:0000259" key="8">
    <source>
        <dbReference type="Pfam" id="PF01568"/>
    </source>
</evidence>
<dbReference type="Pfam" id="PF00384">
    <property type="entry name" value="Molybdopterin"/>
    <property type="match status" value="1"/>
</dbReference>
<evidence type="ECO:0000256" key="4">
    <source>
        <dbReference type="ARBA" id="ARBA00022723"/>
    </source>
</evidence>
<comment type="similarity">
    <text evidence="2">Belongs to the prokaryotic molybdopterin-containing oxidoreductase family.</text>
</comment>
<evidence type="ECO:0000256" key="6">
    <source>
        <dbReference type="ARBA" id="ARBA00023002"/>
    </source>
</evidence>
<proteinExistence type="inferred from homology"/>
<dbReference type="Gene3D" id="3.90.55.10">
    <property type="entry name" value="Dimethylsulfoxide Reductase, domain 3"/>
    <property type="match status" value="1"/>
</dbReference>
<dbReference type="Gene3D" id="2.40.40.20">
    <property type="match status" value="1"/>
</dbReference>
<dbReference type="InterPro" id="IPR006657">
    <property type="entry name" value="MoPterin_dinucl-bd_dom"/>
</dbReference>
<keyword evidence="5" id="KW-0574">Periplasm</keyword>
<gene>
    <name evidence="10" type="ORF">DES41_12022</name>
</gene>
<dbReference type="SUPFAM" id="SSF53706">
    <property type="entry name" value="Formate dehydrogenase/DMSO reductase, domains 1-3"/>
    <property type="match status" value="1"/>
</dbReference>
<evidence type="ECO:0000259" key="7">
    <source>
        <dbReference type="Pfam" id="PF00384"/>
    </source>
</evidence>
<evidence type="ECO:0000313" key="11">
    <source>
        <dbReference type="Proteomes" id="UP000252884"/>
    </source>
</evidence>
<evidence type="ECO:0000313" key="10">
    <source>
        <dbReference type="EMBL" id="RCW63198.1"/>
    </source>
</evidence>
<dbReference type="InterPro" id="IPR050612">
    <property type="entry name" value="Prok_Mopterin_Oxidored"/>
</dbReference>
<dbReference type="Proteomes" id="UP000252884">
    <property type="component" value="Unassembled WGS sequence"/>
</dbReference>
<dbReference type="InterPro" id="IPR041460">
    <property type="entry name" value="Molybdopterin_N"/>
</dbReference>
<organism evidence="10 11">
    <name type="scientific">Pseudorhodoferax soli</name>
    <dbReference type="NCBI Taxonomy" id="545864"/>
    <lineage>
        <taxon>Bacteria</taxon>
        <taxon>Pseudomonadati</taxon>
        <taxon>Pseudomonadota</taxon>
        <taxon>Betaproteobacteria</taxon>
        <taxon>Burkholderiales</taxon>
        <taxon>Comamonadaceae</taxon>
    </lineage>
</organism>
<keyword evidence="11" id="KW-1185">Reference proteome</keyword>
<evidence type="ECO:0000256" key="5">
    <source>
        <dbReference type="ARBA" id="ARBA00022764"/>
    </source>
</evidence>
<dbReference type="Pfam" id="PF01568">
    <property type="entry name" value="Molydop_binding"/>
    <property type="match status" value="1"/>
</dbReference>
<dbReference type="OrthoDB" id="9815647at2"/>
<name>A0A368X887_9BURK</name>
<protein>
    <submittedName>
        <fullName evidence="10">Biotin/methionine sulfoxide reductase</fullName>
    </submittedName>
</protein>
<dbReference type="GO" id="GO:0030288">
    <property type="term" value="C:outer membrane-bounded periplasmic space"/>
    <property type="evidence" value="ECO:0007669"/>
    <property type="project" value="TreeGrafter"/>
</dbReference>
<dbReference type="GO" id="GO:0030151">
    <property type="term" value="F:molybdenum ion binding"/>
    <property type="evidence" value="ECO:0007669"/>
    <property type="project" value="TreeGrafter"/>
</dbReference>
<dbReference type="Gene3D" id="3.40.228.10">
    <property type="entry name" value="Dimethylsulfoxide Reductase, domain 2"/>
    <property type="match status" value="1"/>
</dbReference>
<feature type="domain" description="Molybdopterin oxidoreductase" evidence="7">
    <location>
        <begin position="50"/>
        <end position="507"/>
    </location>
</feature>
<evidence type="ECO:0000256" key="1">
    <source>
        <dbReference type="ARBA" id="ARBA00001942"/>
    </source>
</evidence>
<dbReference type="GO" id="GO:0043546">
    <property type="term" value="F:molybdopterin cofactor binding"/>
    <property type="evidence" value="ECO:0007669"/>
    <property type="project" value="InterPro"/>
</dbReference>